<evidence type="ECO:0000313" key="1">
    <source>
        <dbReference type="EMBL" id="JAP14444.1"/>
    </source>
</evidence>
<protein>
    <submittedName>
        <fullName evidence="1">Putative ovule protein</fullName>
    </submittedName>
</protein>
<dbReference type="AlphaFoldDB" id="A0A0V0H235"/>
<organism evidence="1">
    <name type="scientific">Solanum chacoense</name>
    <name type="common">Chaco potato</name>
    <dbReference type="NCBI Taxonomy" id="4108"/>
    <lineage>
        <taxon>Eukaryota</taxon>
        <taxon>Viridiplantae</taxon>
        <taxon>Streptophyta</taxon>
        <taxon>Embryophyta</taxon>
        <taxon>Tracheophyta</taxon>
        <taxon>Spermatophyta</taxon>
        <taxon>Magnoliopsida</taxon>
        <taxon>eudicotyledons</taxon>
        <taxon>Gunneridae</taxon>
        <taxon>Pentapetalae</taxon>
        <taxon>asterids</taxon>
        <taxon>lamiids</taxon>
        <taxon>Solanales</taxon>
        <taxon>Solanaceae</taxon>
        <taxon>Solanoideae</taxon>
        <taxon>Solaneae</taxon>
        <taxon>Solanum</taxon>
    </lineage>
</organism>
<name>A0A0V0H235_SOLCH</name>
<dbReference type="EMBL" id="GEDG01026563">
    <property type="protein sequence ID" value="JAP14444.1"/>
    <property type="molecule type" value="Transcribed_RNA"/>
</dbReference>
<proteinExistence type="predicted"/>
<reference evidence="1" key="1">
    <citation type="submission" date="2015-12" db="EMBL/GenBank/DDBJ databases">
        <title>Gene expression during late stages of embryo sac development: a critical building block for successful pollen-pistil interactions.</title>
        <authorList>
            <person name="Liu Y."/>
            <person name="Joly V."/>
            <person name="Sabar M."/>
            <person name="Matton D.P."/>
        </authorList>
    </citation>
    <scope>NUCLEOTIDE SEQUENCE</scope>
</reference>
<accession>A0A0V0H235</accession>
<sequence>MMNSLRLLLMVTKIFTNDYLHRFDFPKILSYSCQIFQICITFKGSDTNHQYFEESEQHRRLDILVSIQLFTSNVDNSPKHVFASFLYELYVGL</sequence>